<reference evidence="1" key="1">
    <citation type="submission" date="2018-02" db="EMBL/GenBank/DDBJ databases">
        <title>Rhizophora mucronata_Transcriptome.</title>
        <authorList>
            <person name="Meera S.P."/>
            <person name="Sreeshan A."/>
            <person name="Augustine A."/>
        </authorList>
    </citation>
    <scope>NUCLEOTIDE SEQUENCE</scope>
    <source>
        <tissue evidence="1">Leaf</tissue>
    </source>
</reference>
<dbReference type="AlphaFoldDB" id="A0A2P2J778"/>
<proteinExistence type="predicted"/>
<evidence type="ECO:0000313" key="1">
    <source>
        <dbReference type="EMBL" id="MBW89342.1"/>
    </source>
</evidence>
<name>A0A2P2J778_RHIMU</name>
<sequence length="33" mass="3589">MIKDMVLPEPTPITIPDFTSSTALFARARPNAS</sequence>
<organism evidence="1">
    <name type="scientific">Rhizophora mucronata</name>
    <name type="common">Asiatic mangrove</name>
    <dbReference type="NCBI Taxonomy" id="61149"/>
    <lineage>
        <taxon>Eukaryota</taxon>
        <taxon>Viridiplantae</taxon>
        <taxon>Streptophyta</taxon>
        <taxon>Embryophyta</taxon>
        <taxon>Tracheophyta</taxon>
        <taxon>Spermatophyta</taxon>
        <taxon>Magnoliopsida</taxon>
        <taxon>eudicotyledons</taxon>
        <taxon>Gunneridae</taxon>
        <taxon>Pentapetalae</taxon>
        <taxon>rosids</taxon>
        <taxon>fabids</taxon>
        <taxon>Malpighiales</taxon>
        <taxon>Rhizophoraceae</taxon>
        <taxon>Rhizophora</taxon>
    </lineage>
</organism>
<dbReference type="EMBL" id="GGEC01008859">
    <property type="protein sequence ID" value="MBW89342.1"/>
    <property type="molecule type" value="Transcribed_RNA"/>
</dbReference>
<accession>A0A2P2J778</accession>
<protein>
    <submittedName>
        <fullName evidence="1">Uncharacterized protein</fullName>
    </submittedName>
</protein>